<protein>
    <recommendedName>
        <fullName evidence="4">D-ribose pyranase</fullName>
    </recommendedName>
</protein>
<dbReference type="STRING" id="1121098.HMPREF1534_02300"/>
<evidence type="ECO:0000313" key="3">
    <source>
        <dbReference type="Proteomes" id="UP000017831"/>
    </source>
</evidence>
<dbReference type="eggNOG" id="ENOG5032T2Q">
    <property type="taxonomic scope" value="Bacteria"/>
</dbReference>
<keyword evidence="1" id="KW-0732">Signal</keyword>
<dbReference type="GeneID" id="60061762"/>
<feature type="signal peptide" evidence="1">
    <location>
        <begin position="1"/>
        <end position="22"/>
    </location>
</feature>
<name>U6REE5_9BACT</name>
<organism evidence="2 3">
    <name type="scientific">Phocaeicola massiliensis B84634 = Timone 84634 = DSM 17679 = JCM 13223</name>
    <dbReference type="NCBI Taxonomy" id="1121098"/>
    <lineage>
        <taxon>Bacteria</taxon>
        <taxon>Pseudomonadati</taxon>
        <taxon>Bacteroidota</taxon>
        <taxon>Bacteroidia</taxon>
        <taxon>Bacteroidales</taxon>
        <taxon>Bacteroidaceae</taxon>
        <taxon>Phocaeicola</taxon>
    </lineage>
</organism>
<evidence type="ECO:0008006" key="4">
    <source>
        <dbReference type="Google" id="ProtNLM"/>
    </source>
</evidence>
<accession>U6REE5</accession>
<dbReference type="InterPro" id="IPR023750">
    <property type="entry name" value="RbsD-like_sf"/>
</dbReference>
<dbReference type="SUPFAM" id="SSF102546">
    <property type="entry name" value="RbsD-like"/>
    <property type="match status" value="1"/>
</dbReference>
<dbReference type="GO" id="GO:0016853">
    <property type="term" value="F:isomerase activity"/>
    <property type="evidence" value="ECO:0007669"/>
    <property type="project" value="InterPro"/>
</dbReference>
<dbReference type="GO" id="GO:0048029">
    <property type="term" value="F:monosaccharide binding"/>
    <property type="evidence" value="ECO:0007669"/>
    <property type="project" value="InterPro"/>
</dbReference>
<dbReference type="RefSeq" id="WP_005941094.1">
    <property type="nucleotide sequence ID" value="NZ_KB890325.1"/>
</dbReference>
<dbReference type="AlphaFoldDB" id="U6REE5"/>
<dbReference type="EMBL" id="AQHY01000026">
    <property type="protein sequence ID" value="EOA54422.1"/>
    <property type="molecule type" value="Genomic_DNA"/>
</dbReference>
<feature type="chain" id="PRO_5004679970" description="D-ribose pyranase" evidence="1">
    <location>
        <begin position="23"/>
        <end position="195"/>
    </location>
</feature>
<evidence type="ECO:0000256" key="1">
    <source>
        <dbReference type="SAM" id="SignalP"/>
    </source>
</evidence>
<sequence length="195" mass="22375">MRYWYFLLVCISLILPACHEQAGNVLHPEKTSVADWKESLQEKLPLLGHRNWIVVTDMAYPLQADLGIITLYAPETFGNVAAFVMDRIRRSEHVFAHIYQDREQLALTEELCPGVTAYRNSLSKVLDGSEKVTFLPHEELISKLDSVSKLYQVVVIKTALTLPYTSIFFELDCKYWDAVREVTVRKLSMDAVDNH</sequence>
<evidence type="ECO:0000313" key="2">
    <source>
        <dbReference type="EMBL" id="EOA54422.1"/>
    </source>
</evidence>
<dbReference type="HOGENOM" id="CLU_1420967_0_0_10"/>
<keyword evidence="3" id="KW-1185">Reference proteome</keyword>
<comment type="caution">
    <text evidence="2">The sequence shown here is derived from an EMBL/GenBank/DDBJ whole genome shotgun (WGS) entry which is preliminary data.</text>
</comment>
<dbReference type="GO" id="GO:0005996">
    <property type="term" value="P:monosaccharide metabolic process"/>
    <property type="evidence" value="ECO:0007669"/>
    <property type="project" value="InterPro"/>
</dbReference>
<dbReference type="OrthoDB" id="1357291at2"/>
<reference evidence="2 3" key="1">
    <citation type="submission" date="2013-04" db="EMBL/GenBank/DDBJ databases">
        <title>The Genome Sequence of Bacteroides massiliensis DSM 17679.</title>
        <authorList>
            <consortium name="The Broad Institute Genomics Platform"/>
            <person name="Earl A."/>
            <person name="Ward D."/>
            <person name="Feldgarden M."/>
            <person name="Gevers D."/>
            <person name="Martens E."/>
            <person name="Fenner L."/>
            <person name="Roux V."/>
            <person name="Mallet M.N."/>
            <person name="Raoult D."/>
            <person name="Walker B."/>
            <person name="Young S."/>
            <person name="Zeng Q."/>
            <person name="Gargeya S."/>
            <person name="Fitzgerald M."/>
            <person name="Haas B."/>
            <person name="Abouelleil A."/>
            <person name="Allen A.W."/>
            <person name="Alvarado L."/>
            <person name="Arachchi H.M."/>
            <person name="Berlin A.M."/>
            <person name="Chapman S.B."/>
            <person name="Gainer-Dewar J."/>
            <person name="Goldberg J."/>
            <person name="Griggs A."/>
            <person name="Gujja S."/>
            <person name="Hansen M."/>
            <person name="Howarth C."/>
            <person name="Imamovic A."/>
            <person name="Ireland A."/>
            <person name="Larimer J."/>
            <person name="McCowan C."/>
            <person name="Murphy C."/>
            <person name="Pearson M."/>
            <person name="Poon T.W."/>
            <person name="Priest M."/>
            <person name="Roberts A."/>
            <person name="Saif S."/>
            <person name="Shea T."/>
            <person name="Sisk P."/>
            <person name="Sykes S."/>
            <person name="Wortman J."/>
            <person name="Nusbaum C."/>
            <person name="Birren B."/>
        </authorList>
    </citation>
    <scope>NUCLEOTIDE SEQUENCE [LARGE SCALE GENOMIC DNA]</scope>
    <source>
        <strain evidence="3">B84634 / Timone 84634 / DSM 17679 / JCM 13223</strain>
    </source>
</reference>
<dbReference type="PATRIC" id="fig|1121098.3.peg.2341"/>
<gene>
    <name evidence="2" type="ORF">HMPREF1534_02300</name>
</gene>
<dbReference type="Proteomes" id="UP000017831">
    <property type="component" value="Unassembled WGS sequence"/>
</dbReference>
<proteinExistence type="predicted"/>